<dbReference type="OrthoDB" id="5041951at2759"/>
<dbReference type="AlphaFoldDB" id="A0A2K3Q790"/>
<proteinExistence type="predicted"/>
<dbReference type="EMBL" id="NRSZ01001103">
    <property type="protein sequence ID" value="PNY23397.1"/>
    <property type="molecule type" value="Genomic_DNA"/>
</dbReference>
<keyword evidence="3" id="KW-1185">Reference proteome</keyword>
<feature type="region of interest" description="Disordered" evidence="1">
    <location>
        <begin position="430"/>
        <end position="476"/>
    </location>
</feature>
<feature type="region of interest" description="Disordered" evidence="1">
    <location>
        <begin position="248"/>
        <end position="294"/>
    </location>
</feature>
<reference evidence="2 3" key="1">
    <citation type="submission" date="2017-08" db="EMBL/GenBank/DDBJ databases">
        <title>Harnessing the power of phylogenomics to disentangle the directionality and signatures of interkingdom host jumping in the parasitic fungal genus Tolypocladium.</title>
        <authorList>
            <person name="Quandt C.A."/>
            <person name="Patterson W."/>
            <person name="Spatafora J.W."/>
        </authorList>
    </citation>
    <scope>NUCLEOTIDE SEQUENCE [LARGE SCALE GENOMIC DNA]</scope>
    <source>
        <strain evidence="2 3">CBS 113982</strain>
    </source>
</reference>
<name>A0A2K3Q790_9HYPO</name>
<dbReference type="Proteomes" id="UP000236621">
    <property type="component" value="Unassembled WGS sequence"/>
</dbReference>
<feature type="compositionally biased region" description="Basic and acidic residues" evidence="1">
    <location>
        <begin position="432"/>
        <end position="476"/>
    </location>
</feature>
<feature type="compositionally biased region" description="Basic and acidic residues" evidence="1">
    <location>
        <begin position="361"/>
        <end position="401"/>
    </location>
</feature>
<evidence type="ECO:0000313" key="3">
    <source>
        <dbReference type="Proteomes" id="UP000236621"/>
    </source>
</evidence>
<comment type="caution">
    <text evidence="2">The sequence shown here is derived from an EMBL/GenBank/DDBJ whole genome shotgun (WGS) entry which is preliminary data.</text>
</comment>
<evidence type="ECO:0000256" key="1">
    <source>
        <dbReference type="SAM" id="MobiDB-lite"/>
    </source>
</evidence>
<protein>
    <submittedName>
        <fullName evidence="2">Uncharacterized protein</fullName>
    </submittedName>
</protein>
<accession>A0A2K3Q790</accession>
<feature type="region of interest" description="Disordered" evidence="1">
    <location>
        <begin position="307"/>
        <end position="415"/>
    </location>
</feature>
<dbReference type="STRING" id="45235.A0A2K3Q790"/>
<organism evidence="2 3">
    <name type="scientific">Tolypocladium capitatum</name>
    <dbReference type="NCBI Taxonomy" id="45235"/>
    <lineage>
        <taxon>Eukaryota</taxon>
        <taxon>Fungi</taxon>
        <taxon>Dikarya</taxon>
        <taxon>Ascomycota</taxon>
        <taxon>Pezizomycotina</taxon>
        <taxon>Sordariomycetes</taxon>
        <taxon>Hypocreomycetidae</taxon>
        <taxon>Hypocreales</taxon>
        <taxon>Ophiocordycipitaceae</taxon>
        <taxon>Tolypocladium</taxon>
    </lineage>
</organism>
<evidence type="ECO:0000313" key="2">
    <source>
        <dbReference type="EMBL" id="PNY23397.1"/>
    </source>
</evidence>
<gene>
    <name evidence="2" type="ORF">TCAP_06658</name>
</gene>
<sequence>MDLNRSLREIRPTLQTTYESVYQASHDGSTHQSPETLRGVPVAKLTEDSVYWDPSWSSLDEFLAKESDEERRKIRSRNLLKLNPENEELLRECKIHTDNMSKHKKIREIFGPDSPYHPNQAISKRHMPREGLCQKELMYRLACRVSDFICLQNEGHLRMDPWDFIRWRLCIRLSEILRHPGENAKSFLRNAIYKLCDRSMDGNRYEDPIMRDAVLISADIQSRLGVFNKSGKHVVNSGLSINFSAAVGNARTPRPGTLPRGQSYRPAAAQQMKQPRQERRARVAASGSHWQGINHYRAQRDAIARLEEEQQEEQGSPPQPRPRPISRGRRTVRREQRATDPAGASSWPGISAHRTQMAAAERARLEREEHDEARRRADQERRESIAEGFRRAREERDREIGRAGQGLRAAESPDGHVWLGSGHVFAQLAGRRLRERDQNDTAREQADRERQATASESTRRERDEVRQYRRERRGYY</sequence>